<protein>
    <submittedName>
        <fullName evidence="14">TonB-dependent receptor</fullName>
    </submittedName>
</protein>
<keyword evidence="9 11" id="KW-0472">Membrane</keyword>
<comment type="similarity">
    <text evidence="11">Belongs to the TonB-dependent receptor family.</text>
</comment>
<keyword evidence="12" id="KW-0732">Signal</keyword>
<reference evidence="14" key="1">
    <citation type="journal article" date="2014" name="Int. J. Syst. Evol. Microbiol.">
        <title>Complete genome sequence of Corynebacterium casei LMG S-19264T (=DSM 44701T), isolated from a smear-ripened cheese.</title>
        <authorList>
            <consortium name="US DOE Joint Genome Institute (JGI-PGF)"/>
            <person name="Walter F."/>
            <person name="Albersmeier A."/>
            <person name="Kalinowski J."/>
            <person name="Ruckert C."/>
        </authorList>
    </citation>
    <scope>NUCLEOTIDE SEQUENCE</scope>
    <source>
        <strain evidence="14">KCTC 32296</strain>
    </source>
</reference>
<evidence type="ECO:0000256" key="8">
    <source>
        <dbReference type="ARBA" id="ARBA00023077"/>
    </source>
</evidence>
<evidence type="ECO:0000256" key="11">
    <source>
        <dbReference type="PROSITE-ProRule" id="PRU01360"/>
    </source>
</evidence>
<dbReference type="PANTHER" id="PTHR32552">
    <property type="entry name" value="FERRICHROME IRON RECEPTOR-RELATED"/>
    <property type="match status" value="1"/>
</dbReference>
<evidence type="ECO:0000256" key="9">
    <source>
        <dbReference type="ARBA" id="ARBA00023136"/>
    </source>
</evidence>
<dbReference type="Gene3D" id="2.40.170.20">
    <property type="entry name" value="TonB-dependent receptor, beta-barrel domain"/>
    <property type="match status" value="1"/>
</dbReference>
<dbReference type="EMBL" id="BMZB01000006">
    <property type="protein sequence ID" value="GGZ42806.1"/>
    <property type="molecule type" value="Genomic_DNA"/>
</dbReference>
<evidence type="ECO:0000259" key="13">
    <source>
        <dbReference type="Pfam" id="PF07715"/>
    </source>
</evidence>
<accession>A0A918QGB7</accession>
<evidence type="ECO:0000256" key="12">
    <source>
        <dbReference type="SAM" id="SignalP"/>
    </source>
</evidence>
<dbReference type="AlphaFoldDB" id="A0A918QGB7"/>
<dbReference type="Proteomes" id="UP000662572">
    <property type="component" value="Unassembled WGS sequence"/>
</dbReference>
<evidence type="ECO:0000256" key="10">
    <source>
        <dbReference type="ARBA" id="ARBA00023237"/>
    </source>
</evidence>
<keyword evidence="2 11" id="KW-0813">Transport</keyword>
<dbReference type="RefSeq" id="WP_189488453.1">
    <property type="nucleotide sequence ID" value="NZ_BMZB01000006.1"/>
</dbReference>
<dbReference type="Gene3D" id="2.170.130.10">
    <property type="entry name" value="TonB-dependent receptor, plug domain"/>
    <property type="match status" value="1"/>
</dbReference>
<dbReference type="Pfam" id="PF07715">
    <property type="entry name" value="Plug"/>
    <property type="match status" value="1"/>
</dbReference>
<keyword evidence="10 11" id="KW-0998">Cell outer membrane</keyword>
<name>A0A918QGB7_9CAUL</name>
<keyword evidence="3 11" id="KW-1134">Transmembrane beta strand</keyword>
<feature type="domain" description="TonB-dependent receptor plug" evidence="13">
    <location>
        <begin position="68"/>
        <end position="164"/>
    </location>
</feature>
<feature type="signal peptide" evidence="12">
    <location>
        <begin position="1"/>
        <end position="28"/>
    </location>
</feature>
<keyword evidence="8" id="KW-0798">TonB box</keyword>
<dbReference type="PANTHER" id="PTHR32552:SF81">
    <property type="entry name" value="TONB-DEPENDENT OUTER MEMBRANE RECEPTOR"/>
    <property type="match status" value="1"/>
</dbReference>
<evidence type="ECO:0000256" key="5">
    <source>
        <dbReference type="ARBA" id="ARBA00022692"/>
    </source>
</evidence>
<evidence type="ECO:0000256" key="2">
    <source>
        <dbReference type="ARBA" id="ARBA00022448"/>
    </source>
</evidence>
<evidence type="ECO:0000313" key="14">
    <source>
        <dbReference type="EMBL" id="GGZ42806.1"/>
    </source>
</evidence>
<dbReference type="GO" id="GO:0006826">
    <property type="term" value="P:iron ion transport"/>
    <property type="evidence" value="ECO:0007669"/>
    <property type="project" value="UniProtKB-KW"/>
</dbReference>
<evidence type="ECO:0000256" key="7">
    <source>
        <dbReference type="ARBA" id="ARBA00023065"/>
    </source>
</evidence>
<organism evidence="14 15">
    <name type="scientific">Asticcacaulis endophyticus</name>
    <dbReference type="NCBI Taxonomy" id="1395890"/>
    <lineage>
        <taxon>Bacteria</taxon>
        <taxon>Pseudomonadati</taxon>
        <taxon>Pseudomonadota</taxon>
        <taxon>Alphaproteobacteria</taxon>
        <taxon>Caulobacterales</taxon>
        <taxon>Caulobacteraceae</taxon>
        <taxon>Asticcacaulis</taxon>
    </lineage>
</organism>
<dbReference type="InterPro" id="IPR037066">
    <property type="entry name" value="Plug_dom_sf"/>
</dbReference>
<dbReference type="InterPro" id="IPR012910">
    <property type="entry name" value="Plug_dom"/>
</dbReference>
<keyword evidence="15" id="KW-1185">Reference proteome</keyword>
<dbReference type="InterPro" id="IPR036942">
    <property type="entry name" value="Beta-barrel_TonB_sf"/>
</dbReference>
<feature type="chain" id="PRO_5037309636" evidence="12">
    <location>
        <begin position="29"/>
        <end position="803"/>
    </location>
</feature>
<keyword evidence="5 11" id="KW-0812">Transmembrane</keyword>
<keyword evidence="7" id="KW-0406">Ion transport</keyword>
<dbReference type="GO" id="GO:0009279">
    <property type="term" value="C:cell outer membrane"/>
    <property type="evidence" value="ECO:0007669"/>
    <property type="project" value="UniProtKB-SubCell"/>
</dbReference>
<sequence length="803" mass="86627">MNGKRTQLKFYLLGLTALSGIMSAPAMAQEAAATDDTVTEVVVTGARDLAGVKQKRSTSSVFGIDKPLVDTPRAVTEISDKLLSRYSIKSVYDFTAVAAGTYTGSYFGVPGSLNIRGTMADNYYNGFQGLSNFANYPTPVDATSSIEIVRGPTSPVYGAGQVGGFMNFIPKTGYGEGTKYVNELGGDASITIGSYGEKVVTGNLSVPVDWKGNSAGLHVFAKVEDSDSFYKGMHPSSEVAQIAFASDLGSKWSLETSYQFIHSDGYLKNIGWNRVTQDLIDNGNYISGAPIAKINDGSTPFITAGQFFGTAFGSTLLFTAPSIGVTPTPNDFTTLDPATVKLVKLSPRTTFIDEGVDLNEAMTHTLYAGVSRVFESGGKLKFEGFLNTLDSENYQSYGFGSKYMSTLSEQRITYTQDFTTGPLEWKTVSGVSHRFTHAHVQGSLNDFVISEDRRDLSVGATPDDRFNNPFAAGYSWATDVTSKIHNYGVFMLGDATWGPVSLTIGGRSDKYEVEAKNIGTETAGVHLTRADDDTAYSYNASLAYKFDWATFYTTYARAKSLQVDQGGGLAPSLILNGAYLGNSRLREAGVKTSQFGGRLFAALAVYDQDRSYLSQPPSGVQTVSALRTQGIEAELRYLVTESFGMTATFTKQKTKMQPTAGAGFFVTVPSCLAGIECTEGYGGYAFSNANYFPGMQDGYYLHATPETSGSLFATYDKRGKWGVTGGVTYASETGGFLPGSIVLPEYMVARAGAYYIHGPYRFDFNVDNLFDEAYFLANSDTDANANVLPGIGRTMRIKLSRTF</sequence>
<evidence type="ECO:0000256" key="1">
    <source>
        <dbReference type="ARBA" id="ARBA00004571"/>
    </source>
</evidence>
<proteinExistence type="inferred from homology"/>
<evidence type="ECO:0000256" key="3">
    <source>
        <dbReference type="ARBA" id="ARBA00022452"/>
    </source>
</evidence>
<keyword evidence="4" id="KW-0410">Iron transport</keyword>
<evidence type="ECO:0000313" key="15">
    <source>
        <dbReference type="Proteomes" id="UP000662572"/>
    </source>
</evidence>
<evidence type="ECO:0000256" key="4">
    <source>
        <dbReference type="ARBA" id="ARBA00022496"/>
    </source>
</evidence>
<keyword evidence="14" id="KW-0675">Receptor</keyword>
<dbReference type="SUPFAM" id="SSF56935">
    <property type="entry name" value="Porins"/>
    <property type="match status" value="1"/>
</dbReference>
<gene>
    <name evidence="14" type="ORF">GCM10011273_31870</name>
</gene>
<reference evidence="14" key="2">
    <citation type="submission" date="2020-09" db="EMBL/GenBank/DDBJ databases">
        <authorList>
            <person name="Sun Q."/>
            <person name="Kim S."/>
        </authorList>
    </citation>
    <scope>NUCLEOTIDE SEQUENCE</scope>
    <source>
        <strain evidence="14">KCTC 32296</strain>
    </source>
</reference>
<comment type="caution">
    <text evidence="14">The sequence shown here is derived from an EMBL/GenBank/DDBJ whole genome shotgun (WGS) entry which is preliminary data.</text>
</comment>
<dbReference type="InterPro" id="IPR039426">
    <property type="entry name" value="TonB-dep_rcpt-like"/>
</dbReference>
<keyword evidence="6" id="KW-0408">Iron</keyword>
<comment type="subcellular location">
    <subcellularLocation>
        <location evidence="1 11">Cell outer membrane</location>
        <topology evidence="1 11">Multi-pass membrane protein</topology>
    </subcellularLocation>
</comment>
<evidence type="ECO:0000256" key="6">
    <source>
        <dbReference type="ARBA" id="ARBA00023004"/>
    </source>
</evidence>
<dbReference type="PROSITE" id="PS52016">
    <property type="entry name" value="TONB_DEPENDENT_REC_3"/>
    <property type="match status" value="1"/>
</dbReference>